<dbReference type="Gene3D" id="3.10.110.10">
    <property type="entry name" value="Ubiquitin Conjugating Enzyme"/>
    <property type="match status" value="1"/>
</dbReference>
<feature type="compositionally biased region" description="Acidic residues" evidence="1">
    <location>
        <begin position="36"/>
        <end position="45"/>
    </location>
</feature>
<feature type="compositionally biased region" description="Basic residues" evidence="1">
    <location>
        <begin position="547"/>
        <end position="561"/>
    </location>
</feature>
<gene>
    <name evidence="3" type="ORF">OAUR00152_LOCUS42101</name>
</gene>
<dbReference type="AlphaFoldDB" id="A0A7S4KBD1"/>
<dbReference type="SMART" id="SM00212">
    <property type="entry name" value="UBCc"/>
    <property type="match status" value="1"/>
</dbReference>
<reference evidence="3" key="1">
    <citation type="submission" date="2021-01" db="EMBL/GenBank/DDBJ databases">
        <authorList>
            <person name="Corre E."/>
            <person name="Pelletier E."/>
            <person name="Niang G."/>
            <person name="Scheremetjew M."/>
            <person name="Finn R."/>
            <person name="Kale V."/>
            <person name="Holt S."/>
            <person name="Cochrane G."/>
            <person name="Meng A."/>
            <person name="Brown T."/>
            <person name="Cohen L."/>
        </authorList>
    </citation>
    <scope>NUCLEOTIDE SEQUENCE</scope>
    <source>
        <strain evidence="3">Isolate 1302-5</strain>
    </source>
</reference>
<feature type="region of interest" description="Disordered" evidence="1">
    <location>
        <begin position="484"/>
        <end position="508"/>
    </location>
</feature>
<name>A0A7S4KBD1_9STRA</name>
<dbReference type="EMBL" id="HBKQ01061697">
    <property type="protein sequence ID" value="CAE2289105.1"/>
    <property type="molecule type" value="Transcribed_RNA"/>
</dbReference>
<feature type="domain" description="UBC core" evidence="2">
    <location>
        <begin position="321"/>
        <end position="473"/>
    </location>
</feature>
<evidence type="ECO:0000313" key="3">
    <source>
        <dbReference type="EMBL" id="CAE2289105.1"/>
    </source>
</evidence>
<protein>
    <recommendedName>
        <fullName evidence="2">UBC core domain-containing protein</fullName>
    </recommendedName>
</protein>
<dbReference type="InterPro" id="IPR016135">
    <property type="entry name" value="UBQ-conjugating_enzyme/RWD"/>
</dbReference>
<feature type="region of interest" description="Disordered" evidence="1">
    <location>
        <begin position="525"/>
        <end position="578"/>
    </location>
</feature>
<feature type="region of interest" description="Disordered" evidence="1">
    <location>
        <begin position="1"/>
        <end position="77"/>
    </location>
</feature>
<dbReference type="PROSITE" id="PS50127">
    <property type="entry name" value="UBC_2"/>
    <property type="match status" value="1"/>
</dbReference>
<dbReference type="Pfam" id="PF00179">
    <property type="entry name" value="UQ_con"/>
    <property type="match status" value="1"/>
</dbReference>
<dbReference type="SUPFAM" id="SSF54495">
    <property type="entry name" value="UBC-like"/>
    <property type="match status" value="1"/>
</dbReference>
<dbReference type="CDD" id="cd23799">
    <property type="entry name" value="UBCc_UBE2J"/>
    <property type="match status" value="1"/>
</dbReference>
<accession>A0A7S4KBD1</accession>
<proteinExistence type="predicted"/>
<dbReference type="PANTHER" id="PTHR24067">
    <property type="entry name" value="UBIQUITIN-CONJUGATING ENZYME E2"/>
    <property type="match status" value="1"/>
</dbReference>
<evidence type="ECO:0000256" key="1">
    <source>
        <dbReference type="SAM" id="MobiDB-lite"/>
    </source>
</evidence>
<feature type="compositionally biased region" description="Basic and acidic residues" evidence="1">
    <location>
        <begin position="145"/>
        <end position="157"/>
    </location>
</feature>
<feature type="compositionally biased region" description="Basic and acidic residues" evidence="1">
    <location>
        <begin position="259"/>
        <end position="268"/>
    </location>
</feature>
<evidence type="ECO:0000259" key="2">
    <source>
        <dbReference type="PROSITE" id="PS50127"/>
    </source>
</evidence>
<sequence>MAKEGNEEEEEGAAVDAKADLAPPATAESIPRAESSIEEEEEDGSEGTKDNMGEEAAGTDEAEATDEAETEAEEVVPAEIVAAAAINADVADAVSSDAAPQRESFDDGEAEAEAAAAATAEFSVGQAPSEGGSRASGTDAAEEGAVPKKEEVRHHGDGTLASAPAEDESAVLVAPGAADASDGGISKAGEEEEEEVGRSADLEAAGDGASVGSAPPAAKNEKAAFGDVVEPRKKTRSKSAEENRAAARASASATKKNKRDAAAADALRKTAAKKRSRREAGAPVGGGRGGECLRRIKREWRDAVRLGIAYDWICMKTVESSRRGGVEGEDEGTAAEERRKYNYVRMGPLGRNLLRWHFSVAGPPSSPYEGGVYHGRVCLPKDYPGSPPRVQMLTPSGRFVPGHDICLSASSYHPETWTPRWTVLSLVDALRLHMLTTPNEIGGVYASDERRRELAERSRTWKWARGGVADHGMMIREGIFAAESDEEETAEGSGEGFDVSSPAVEGNETAAVPASFPALGENAIDDAASSPEVPPPSSTGSAATSTTKKRRSKKRRKRKKSPSSPTTKIRRRSAETFEPARRLSTGEIVARALVRGVADVLRSPVKLLIVIFTVIFTALNSRQ</sequence>
<feature type="region of interest" description="Disordered" evidence="1">
    <location>
        <begin position="93"/>
        <end position="289"/>
    </location>
</feature>
<feature type="compositionally biased region" description="Acidic residues" evidence="1">
    <location>
        <begin position="57"/>
        <end position="76"/>
    </location>
</feature>
<dbReference type="InterPro" id="IPR000608">
    <property type="entry name" value="UBC"/>
</dbReference>
<feature type="compositionally biased region" description="Acidic residues" evidence="1">
    <location>
        <begin position="1"/>
        <end position="13"/>
    </location>
</feature>
<dbReference type="InterPro" id="IPR050113">
    <property type="entry name" value="Ub_conjugating_enzyme"/>
</dbReference>
<feature type="compositionally biased region" description="Basic and acidic residues" evidence="1">
    <location>
        <begin position="219"/>
        <end position="245"/>
    </location>
</feature>
<organism evidence="3">
    <name type="scientific">Odontella aurita</name>
    <dbReference type="NCBI Taxonomy" id="265563"/>
    <lineage>
        <taxon>Eukaryota</taxon>
        <taxon>Sar</taxon>
        <taxon>Stramenopiles</taxon>
        <taxon>Ochrophyta</taxon>
        <taxon>Bacillariophyta</taxon>
        <taxon>Mediophyceae</taxon>
        <taxon>Biddulphiophycidae</taxon>
        <taxon>Eupodiscales</taxon>
        <taxon>Odontellaceae</taxon>
        <taxon>Odontella</taxon>
    </lineage>
</organism>